<evidence type="ECO:0000256" key="1">
    <source>
        <dbReference type="SAM" id="SignalP"/>
    </source>
</evidence>
<gene>
    <name evidence="2" type="ORF">N47_D30710</name>
</gene>
<dbReference type="InterPro" id="IPR021268">
    <property type="entry name" value="DUF2845"/>
</dbReference>
<feature type="chain" id="PRO_5003154941" evidence="1">
    <location>
        <begin position="25"/>
        <end position="117"/>
    </location>
</feature>
<name>E1YHZ3_9BACT</name>
<dbReference type="Pfam" id="PF11006">
    <property type="entry name" value="DUF2845"/>
    <property type="match status" value="1"/>
</dbReference>
<proteinExistence type="predicted"/>
<evidence type="ECO:0000313" key="2">
    <source>
        <dbReference type="EMBL" id="CBX30262.1"/>
    </source>
</evidence>
<organism evidence="2">
    <name type="scientific">uncultured Desulfobacterium sp</name>
    <dbReference type="NCBI Taxonomy" id="201089"/>
    <lineage>
        <taxon>Bacteria</taxon>
        <taxon>Pseudomonadati</taxon>
        <taxon>Thermodesulfobacteriota</taxon>
        <taxon>Desulfobacteria</taxon>
        <taxon>Desulfobacterales</taxon>
        <taxon>Desulfobacteriaceae</taxon>
        <taxon>Desulfobacterium</taxon>
        <taxon>environmental samples</taxon>
    </lineage>
</organism>
<accession>E1YHZ3</accession>
<keyword evidence="1" id="KW-0732">Signal</keyword>
<sequence>MKKLSIYIYFIILSVALTASTASALRCGNDLISEGDSTSKVRITLKNNGGEIIEKTYSDARGGKSSNSKKKGRYSSHTGVIEKWFIRAPSGYGRPYCYELTFVGSKLEEIGSGVDCN</sequence>
<reference evidence="2" key="1">
    <citation type="journal article" date="2011" name="Environ. Microbiol.">
        <title>Genomic insights into the metabolic potential of the polycyclic aromatic hydrocarbon degrading sulfate-reducing Deltaproteobacterium N47.</title>
        <authorList>
            <person name="Bergmann F."/>
            <person name="Selesi D."/>
            <person name="Weinmaier T."/>
            <person name="Tischler P."/>
            <person name="Rattei T."/>
            <person name="Meckenstock R.U."/>
        </authorList>
    </citation>
    <scope>NUCLEOTIDE SEQUENCE</scope>
</reference>
<feature type="signal peptide" evidence="1">
    <location>
        <begin position="1"/>
        <end position="24"/>
    </location>
</feature>
<protein>
    <submittedName>
        <fullName evidence="2">Uncharacterized protein</fullName>
    </submittedName>
</protein>
<dbReference type="AlphaFoldDB" id="E1YHZ3"/>
<dbReference type="EMBL" id="FR695874">
    <property type="protein sequence ID" value="CBX30262.1"/>
    <property type="molecule type" value="Genomic_DNA"/>
</dbReference>